<dbReference type="PANTHER" id="PTHR43024:SF1">
    <property type="entry name" value="UDP-N-ACETYLMURAMOYL-TRIPEPTIDE--D-ALANYL-D-ALANINE LIGASE"/>
    <property type="match status" value="1"/>
</dbReference>
<sequence>MTAYIWQSANLTEATKDLNPSWQGDFSQTATRIITDTRKIEQGDIFLAIQGDNFDGHDYVQTAKDKGAVLAIVSRAVESDLPQLVVTDTKLALGKLGAYRRDQHPNLKVVAITGSSGKTTAKEMLGSILNLI</sequence>
<keyword evidence="1 7" id="KW-0436">Ligase</keyword>
<feature type="non-terminal residue" evidence="7">
    <location>
        <position position="132"/>
    </location>
</feature>
<gene>
    <name evidence="7" type="ORF">RM863_39945</name>
</gene>
<evidence type="ECO:0000313" key="8">
    <source>
        <dbReference type="Proteomes" id="UP001180489"/>
    </source>
</evidence>
<organism evidence="7 8">
    <name type="scientific">Streptomyces hintoniae</name>
    <dbReference type="NCBI Taxonomy" id="3075521"/>
    <lineage>
        <taxon>Bacteria</taxon>
        <taxon>Bacillati</taxon>
        <taxon>Actinomycetota</taxon>
        <taxon>Actinomycetes</taxon>
        <taxon>Kitasatosporales</taxon>
        <taxon>Streptomycetaceae</taxon>
        <taxon>Streptomyces</taxon>
    </lineage>
</organism>
<dbReference type="GO" id="GO:0016874">
    <property type="term" value="F:ligase activity"/>
    <property type="evidence" value="ECO:0007669"/>
    <property type="project" value="UniProtKB-KW"/>
</dbReference>
<keyword evidence="5" id="KW-0131">Cell cycle</keyword>
<protein>
    <submittedName>
        <fullName evidence="7">Mur ligase domain-containing protein</fullName>
    </submittedName>
</protein>
<keyword evidence="2" id="KW-0132">Cell division</keyword>
<dbReference type="Proteomes" id="UP001180489">
    <property type="component" value="Unassembled WGS sequence"/>
</dbReference>
<evidence type="ECO:0000256" key="4">
    <source>
        <dbReference type="ARBA" id="ARBA00022840"/>
    </source>
</evidence>
<reference evidence="7" key="1">
    <citation type="submission" date="2024-05" db="EMBL/GenBank/DDBJ databases">
        <title>30 novel species of actinomycetes from the DSMZ collection.</title>
        <authorList>
            <person name="Nouioui I."/>
        </authorList>
    </citation>
    <scope>NUCLEOTIDE SEQUENCE</scope>
    <source>
        <strain evidence="7">DSM 41014</strain>
    </source>
</reference>
<dbReference type="InterPro" id="IPR051046">
    <property type="entry name" value="MurCDEF_CellWall_CoF430Synth"/>
</dbReference>
<dbReference type="InterPro" id="IPR000713">
    <property type="entry name" value="Mur_ligase_N"/>
</dbReference>
<evidence type="ECO:0000256" key="5">
    <source>
        <dbReference type="ARBA" id="ARBA00023306"/>
    </source>
</evidence>
<dbReference type="SUPFAM" id="SSF53623">
    <property type="entry name" value="MurD-like peptide ligases, catalytic domain"/>
    <property type="match status" value="1"/>
</dbReference>
<dbReference type="EMBL" id="JAVRFF010000320">
    <property type="protein sequence ID" value="MDT0478296.1"/>
    <property type="molecule type" value="Genomic_DNA"/>
</dbReference>
<dbReference type="InterPro" id="IPR035911">
    <property type="entry name" value="MurE/MurF_N"/>
</dbReference>
<dbReference type="InterPro" id="IPR036565">
    <property type="entry name" value="Mur-like_cat_sf"/>
</dbReference>
<feature type="domain" description="Mur ligase N-terminal catalytic" evidence="6">
    <location>
        <begin position="33"/>
        <end position="86"/>
    </location>
</feature>
<dbReference type="SUPFAM" id="SSF63418">
    <property type="entry name" value="MurE/MurF N-terminal domain"/>
    <property type="match status" value="1"/>
</dbReference>
<dbReference type="Gene3D" id="3.40.1190.10">
    <property type="entry name" value="Mur-like, catalytic domain"/>
    <property type="match status" value="1"/>
</dbReference>
<dbReference type="Pfam" id="PF01225">
    <property type="entry name" value="Mur_ligase"/>
    <property type="match status" value="1"/>
</dbReference>
<accession>A0ABU2UYD0</accession>
<name>A0ABU2UYD0_9ACTN</name>
<evidence type="ECO:0000259" key="6">
    <source>
        <dbReference type="Pfam" id="PF01225"/>
    </source>
</evidence>
<evidence type="ECO:0000313" key="7">
    <source>
        <dbReference type="EMBL" id="MDT0478296.1"/>
    </source>
</evidence>
<keyword evidence="4" id="KW-0067">ATP-binding</keyword>
<evidence type="ECO:0000256" key="1">
    <source>
        <dbReference type="ARBA" id="ARBA00022598"/>
    </source>
</evidence>
<evidence type="ECO:0000256" key="3">
    <source>
        <dbReference type="ARBA" id="ARBA00022741"/>
    </source>
</evidence>
<proteinExistence type="predicted"/>
<dbReference type="Gene3D" id="3.40.1390.10">
    <property type="entry name" value="MurE/MurF, N-terminal domain"/>
    <property type="match status" value="1"/>
</dbReference>
<comment type="caution">
    <text evidence="7">The sequence shown here is derived from an EMBL/GenBank/DDBJ whole genome shotgun (WGS) entry which is preliminary data.</text>
</comment>
<keyword evidence="8" id="KW-1185">Reference proteome</keyword>
<keyword evidence="3" id="KW-0547">Nucleotide-binding</keyword>
<dbReference type="PANTHER" id="PTHR43024">
    <property type="entry name" value="UDP-N-ACETYLMURAMOYL-TRIPEPTIDE--D-ALANYL-D-ALANINE LIGASE"/>
    <property type="match status" value="1"/>
</dbReference>
<evidence type="ECO:0000256" key="2">
    <source>
        <dbReference type="ARBA" id="ARBA00022618"/>
    </source>
</evidence>